<accession>A0AAE0BEL1</accession>
<feature type="compositionally biased region" description="Low complexity" evidence="1">
    <location>
        <begin position="23"/>
        <end position="37"/>
    </location>
</feature>
<dbReference type="GO" id="GO:0004672">
    <property type="term" value="F:protein kinase activity"/>
    <property type="evidence" value="ECO:0007669"/>
    <property type="project" value="InterPro"/>
</dbReference>
<feature type="domain" description="Protein kinase" evidence="2">
    <location>
        <begin position="166"/>
        <end position="496"/>
    </location>
</feature>
<dbReference type="PANTHER" id="PTHR43173:SF22">
    <property type="entry name" value="OS07G0227800 PROTEIN"/>
    <property type="match status" value="1"/>
</dbReference>
<dbReference type="InterPro" id="IPR000719">
    <property type="entry name" value="Prot_kinase_dom"/>
</dbReference>
<dbReference type="CDD" id="cd05121">
    <property type="entry name" value="ABC1_ADCK3-like"/>
    <property type="match status" value="1"/>
</dbReference>
<gene>
    <name evidence="3" type="ORF">CYMTET_54604</name>
</gene>
<protein>
    <recommendedName>
        <fullName evidence="2">Protein kinase domain-containing protein</fullName>
    </recommendedName>
</protein>
<comment type="caution">
    <text evidence="3">The sequence shown here is derived from an EMBL/GenBank/DDBJ whole genome shotgun (WGS) entry which is preliminary data.</text>
</comment>
<dbReference type="GO" id="GO:0010287">
    <property type="term" value="C:plastoglobule"/>
    <property type="evidence" value="ECO:0007669"/>
    <property type="project" value="TreeGrafter"/>
</dbReference>
<dbReference type="Proteomes" id="UP001190700">
    <property type="component" value="Unassembled WGS sequence"/>
</dbReference>
<dbReference type="SUPFAM" id="SSF56112">
    <property type="entry name" value="Protein kinase-like (PK-like)"/>
    <property type="match status" value="1"/>
</dbReference>
<dbReference type="InterPro" id="IPR051130">
    <property type="entry name" value="Mito_struct-func_regulator"/>
</dbReference>
<dbReference type="PANTHER" id="PTHR43173">
    <property type="entry name" value="ABC1 FAMILY PROTEIN"/>
    <property type="match status" value="1"/>
</dbReference>
<name>A0AAE0BEL1_9CHLO</name>
<evidence type="ECO:0000259" key="2">
    <source>
        <dbReference type="PROSITE" id="PS50011"/>
    </source>
</evidence>
<organism evidence="3 4">
    <name type="scientific">Cymbomonas tetramitiformis</name>
    <dbReference type="NCBI Taxonomy" id="36881"/>
    <lineage>
        <taxon>Eukaryota</taxon>
        <taxon>Viridiplantae</taxon>
        <taxon>Chlorophyta</taxon>
        <taxon>Pyramimonadophyceae</taxon>
        <taxon>Pyramimonadales</taxon>
        <taxon>Pyramimonadaceae</taxon>
        <taxon>Cymbomonas</taxon>
    </lineage>
</organism>
<dbReference type="GO" id="GO:0005524">
    <property type="term" value="F:ATP binding"/>
    <property type="evidence" value="ECO:0007669"/>
    <property type="project" value="InterPro"/>
</dbReference>
<dbReference type="InterPro" id="IPR004147">
    <property type="entry name" value="ABC1_dom"/>
</dbReference>
<dbReference type="Pfam" id="PF03109">
    <property type="entry name" value="ABC1"/>
    <property type="match status" value="1"/>
</dbReference>
<dbReference type="InterPro" id="IPR011009">
    <property type="entry name" value="Kinase-like_dom_sf"/>
</dbReference>
<evidence type="ECO:0000313" key="4">
    <source>
        <dbReference type="Proteomes" id="UP001190700"/>
    </source>
</evidence>
<evidence type="ECO:0000256" key="1">
    <source>
        <dbReference type="SAM" id="MobiDB-lite"/>
    </source>
</evidence>
<proteinExistence type="predicted"/>
<dbReference type="GO" id="GO:0005886">
    <property type="term" value="C:plasma membrane"/>
    <property type="evidence" value="ECO:0007669"/>
    <property type="project" value="TreeGrafter"/>
</dbReference>
<evidence type="ECO:0000313" key="3">
    <source>
        <dbReference type="EMBL" id="KAK3235181.1"/>
    </source>
</evidence>
<dbReference type="PROSITE" id="PS50011">
    <property type="entry name" value="PROTEIN_KINASE_DOM"/>
    <property type="match status" value="1"/>
</dbReference>
<sequence>MYRNSTCKYLSRPCLPPVALFDSSSGSRRTSNSWRTTNPPSPEELRKQAKEATELIQEIITTAVSAGPSGVQRSITAFEAITLTGSELLQGERPSIPVLLRKIFERLGATYVKLGQFIASSPTLFPEEYVLEFQKCLDKTPSVPFTTIKSILEQEMQRPLDQIFESIEEEPLASASVAQVHAAVLKGSNKEIVLKVLKPGVVETLKVDLSFLYITAKVLEFLNPDLKRTSLANIVSDIRTSMMEEVDFTKEAANIEQFQDYLFRMELEGQAMAPFVYKEISTKSVLAMDRLRGASLTDLESIRQIAPGSDPETVLISALNTWFGSIIGCSSFHADVHAGNLLVLPDGRVAFIDFGIVGRIKPDTWGAVQAFLTSVSTADYRVMAMALAQMGATADEVDVDAFARDLEELYAELNNLDAEVVVAAGSDGYSDPTVAANVLVDETEINKLLISVVQIGETHGVKFPREFGLLLKQLLYFDRYVRLLAPELSVLDDERVRIEASAYPSYPSY</sequence>
<feature type="region of interest" description="Disordered" evidence="1">
    <location>
        <begin position="22"/>
        <end position="48"/>
    </location>
</feature>
<keyword evidence="4" id="KW-1185">Reference proteome</keyword>
<dbReference type="EMBL" id="LGRX02035350">
    <property type="protein sequence ID" value="KAK3235181.1"/>
    <property type="molecule type" value="Genomic_DNA"/>
</dbReference>
<reference evidence="3 4" key="1">
    <citation type="journal article" date="2015" name="Genome Biol. Evol.">
        <title>Comparative Genomics of a Bacterivorous Green Alga Reveals Evolutionary Causalities and Consequences of Phago-Mixotrophic Mode of Nutrition.</title>
        <authorList>
            <person name="Burns J.A."/>
            <person name="Paasch A."/>
            <person name="Narechania A."/>
            <person name="Kim E."/>
        </authorList>
    </citation>
    <scope>NUCLEOTIDE SEQUENCE [LARGE SCALE GENOMIC DNA]</scope>
    <source>
        <strain evidence="3 4">PLY_AMNH</strain>
    </source>
</reference>
<dbReference type="AlphaFoldDB" id="A0AAE0BEL1"/>